<dbReference type="eggNOG" id="COG0489">
    <property type="taxonomic scope" value="Bacteria"/>
</dbReference>
<keyword evidence="22" id="KW-1185">Reference proteome</keyword>
<dbReference type="NCBIfam" id="TIGR01007">
    <property type="entry name" value="eps_fam"/>
    <property type="match status" value="1"/>
</dbReference>
<keyword evidence="12 17" id="KW-1133">Transmembrane helix</keyword>
<dbReference type="InterPro" id="IPR003856">
    <property type="entry name" value="LPS_length_determ_N"/>
</dbReference>
<feature type="domain" description="AAA" evidence="19">
    <location>
        <begin position="556"/>
        <end position="679"/>
    </location>
</feature>
<evidence type="ECO:0000256" key="10">
    <source>
        <dbReference type="ARBA" id="ARBA00022777"/>
    </source>
</evidence>
<dbReference type="GO" id="GO:0005886">
    <property type="term" value="C:plasma membrane"/>
    <property type="evidence" value="ECO:0007669"/>
    <property type="project" value="UniProtKB-SubCell"/>
</dbReference>
<evidence type="ECO:0000256" key="9">
    <source>
        <dbReference type="ARBA" id="ARBA00022741"/>
    </source>
</evidence>
<dbReference type="Pfam" id="PF13807">
    <property type="entry name" value="GNVR"/>
    <property type="match status" value="1"/>
</dbReference>
<evidence type="ECO:0000259" key="19">
    <source>
        <dbReference type="Pfam" id="PF13614"/>
    </source>
</evidence>
<dbReference type="Pfam" id="PF02706">
    <property type="entry name" value="Wzz"/>
    <property type="match status" value="1"/>
</dbReference>
<evidence type="ECO:0000259" key="18">
    <source>
        <dbReference type="Pfam" id="PF02706"/>
    </source>
</evidence>
<keyword evidence="6" id="KW-0997">Cell inner membrane</keyword>
<evidence type="ECO:0000256" key="16">
    <source>
        <dbReference type="SAM" id="Coils"/>
    </source>
</evidence>
<dbReference type="EMBL" id="AZRA01000034">
    <property type="protein sequence ID" value="KDB52955.1"/>
    <property type="molecule type" value="Genomic_DNA"/>
</dbReference>
<dbReference type="InterPro" id="IPR025669">
    <property type="entry name" value="AAA_dom"/>
</dbReference>
<evidence type="ECO:0000256" key="4">
    <source>
        <dbReference type="ARBA" id="ARBA00011903"/>
    </source>
</evidence>
<dbReference type="RefSeq" id="WP_037480050.1">
    <property type="nucleotide sequence ID" value="NZ_AZRA01000034.1"/>
</dbReference>
<dbReference type="InterPro" id="IPR027417">
    <property type="entry name" value="P-loop_NTPase"/>
</dbReference>
<comment type="subcellular location">
    <subcellularLocation>
        <location evidence="1">Cell inner membrane</location>
        <topology evidence="1">Multi-pass membrane protein</topology>
    </subcellularLocation>
</comment>
<organism evidence="21 22">
    <name type="scientific">Sphaerotilus natans subsp. natans DSM 6575</name>
    <dbReference type="NCBI Taxonomy" id="1286631"/>
    <lineage>
        <taxon>Bacteria</taxon>
        <taxon>Pseudomonadati</taxon>
        <taxon>Pseudomonadota</taxon>
        <taxon>Betaproteobacteria</taxon>
        <taxon>Burkholderiales</taxon>
        <taxon>Sphaerotilaceae</taxon>
        <taxon>Sphaerotilus</taxon>
    </lineage>
</organism>
<evidence type="ECO:0000256" key="3">
    <source>
        <dbReference type="ARBA" id="ARBA00008883"/>
    </source>
</evidence>
<dbReference type="Pfam" id="PF13614">
    <property type="entry name" value="AAA_31"/>
    <property type="match status" value="1"/>
</dbReference>
<name>A0A059KNJ5_9BURK</name>
<dbReference type="PANTHER" id="PTHR32309:SF13">
    <property type="entry name" value="FERRIC ENTEROBACTIN TRANSPORT PROTEIN FEPE"/>
    <property type="match status" value="1"/>
</dbReference>
<keyword evidence="13 17" id="KW-0472">Membrane</keyword>
<dbReference type="AlphaFoldDB" id="A0A059KNJ5"/>
<evidence type="ECO:0000256" key="5">
    <source>
        <dbReference type="ARBA" id="ARBA00022475"/>
    </source>
</evidence>
<keyword evidence="5" id="KW-1003">Cell membrane</keyword>
<evidence type="ECO:0000256" key="8">
    <source>
        <dbReference type="ARBA" id="ARBA00022692"/>
    </source>
</evidence>
<accession>A0A059KNJ5</accession>
<evidence type="ECO:0000259" key="20">
    <source>
        <dbReference type="Pfam" id="PF13807"/>
    </source>
</evidence>
<evidence type="ECO:0000313" key="21">
    <source>
        <dbReference type="EMBL" id="KDB52955.1"/>
    </source>
</evidence>
<evidence type="ECO:0000256" key="17">
    <source>
        <dbReference type="SAM" id="Phobius"/>
    </source>
</evidence>
<keyword evidence="16" id="KW-0175">Coiled coil</keyword>
<proteinExistence type="inferred from homology"/>
<comment type="caution">
    <text evidence="21">The sequence shown here is derived from an EMBL/GenBank/DDBJ whole genome shotgun (WGS) entry which is preliminary data.</text>
</comment>
<evidence type="ECO:0000256" key="12">
    <source>
        <dbReference type="ARBA" id="ARBA00022989"/>
    </source>
</evidence>
<sequence length="752" mass="81483">MNQIQVAAQSQVPAQPVPPFAPVQIGLSEESKLALLDHWRSIKKRKWPILGLATALAALGAAVAFSMTPVYKSTATVLIEPGKPKFLSMDDMFGSAMQSKEHYQTQVEILKSREVAMRTVTTLKLWNNPDFDPRKGEDGLSAKAKAMLGMAPPKVEWDEQKLAEAAVGPLMRGVSIEPVRLSQLVKVSFESPDSKLAAQIANDIAANYIESDRDAKFKLAQNLNGWLEKRASELRKNLEASELALQAYREEKGLVSLSGSAQALAGMQANEVTQRLVEARARRLQLEGTYNLIGSTGNGDYSNVPAVLNHPSVQEALRTEAAAQKEVAELSENLGPNHIKMQEAQSSLAAARKYLEQQRRSVARSMVQEYNLARQSERSLETALSTATGGVQDVNRKEFQLQVLEREVASNKQLYDLFMGRAKEMDAGSDIQAAIARVVDPAVVTAVPVKPNKGQIIIVAFVLGLMIGSMGALLLERMDNTIKGSESAELKLHQPVLAVLPALSGEQLENVSTIFIREPNSHHAEAIRTARTGIQLSNVDQSHRLLVVTSSVPAEGKTSTAINLALALSQTKRTLLIDGDMRRPQVGVRLGMAPNAKGLSNLVTGTASLKECVHAVEGSSLLVMPAGDIPPNPLDLLLSQRFKEAIRHLQPQLDFILIDTPPVELVSDALSIAPMATSTIYVVRATETPVPVIRKGLSRLQRAGANVMGVIVNGLDFEDAQRYYGESVNGGYGNTYYHGYAAQPPATPATTT</sequence>
<gene>
    <name evidence="21" type="ORF">X805_14480</name>
</gene>
<feature type="transmembrane region" description="Helical" evidence="17">
    <location>
        <begin position="456"/>
        <end position="475"/>
    </location>
</feature>
<dbReference type="eggNOG" id="COG3206">
    <property type="taxonomic scope" value="Bacteria"/>
</dbReference>
<keyword evidence="7" id="KW-0808">Transferase</keyword>
<evidence type="ECO:0000256" key="11">
    <source>
        <dbReference type="ARBA" id="ARBA00022840"/>
    </source>
</evidence>
<feature type="domain" description="Tyrosine-protein kinase G-rich" evidence="20">
    <location>
        <begin position="404"/>
        <end position="474"/>
    </location>
</feature>
<protein>
    <recommendedName>
        <fullName evidence="4">non-specific protein-tyrosine kinase</fullName>
        <ecNumber evidence="4">2.7.10.2</ecNumber>
    </recommendedName>
</protein>
<evidence type="ECO:0000256" key="6">
    <source>
        <dbReference type="ARBA" id="ARBA00022519"/>
    </source>
</evidence>
<evidence type="ECO:0000256" key="13">
    <source>
        <dbReference type="ARBA" id="ARBA00023136"/>
    </source>
</evidence>
<evidence type="ECO:0000256" key="1">
    <source>
        <dbReference type="ARBA" id="ARBA00004429"/>
    </source>
</evidence>
<feature type="coiled-coil region" evidence="16">
    <location>
        <begin position="313"/>
        <end position="361"/>
    </location>
</feature>
<comment type="similarity">
    <text evidence="2">Belongs to the CpsD/CapB family.</text>
</comment>
<evidence type="ECO:0000256" key="15">
    <source>
        <dbReference type="ARBA" id="ARBA00051245"/>
    </source>
</evidence>
<keyword evidence="14" id="KW-0829">Tyrosine-protein kinase</keyword>
<keyword evidence="9" id="KW-0547">Nucleotide-binding</keyword>
<dbReference type="InterPro" id="IPR032807">
    <property type="entry name" value="GNVR"/>
</dbReference>
<dbReference type="PANTHER" id="PTHR32309">
    <property type="entry name" value="TYROSINE-PROTEIN KINASE"/>
    <property type="match status" value="1"/>
</dbReference>
<dbReference type="SUPFAM" id="SSF52540">
    <property type="entry name" value="P-loop containing nucleoside triphosphate hydrolases"/>
    <property type="match status" value="1"/>
</dbReference>
<dbReference type="STRING" id="34103.SAMN05421778_1117"/>
<dbReference type="Proteomes" id="UP000026714">
    <property type="component" value="Unassembled WGS sequence"/>
</dbReference>
<comment type="catalytic activity">
    <reaction evidence="15">
        <text>L-tyrosyl-[protein] + ATP = O-phospho-L-tyrosyl-[protein] + ADP + H(+)</text>
        <dbReference type="Rhea" id="RHEA:10596"/>
        <dbReference type="Rhea" id="RHEA-COMP:10136"/>
        <dbReference type="Rhea" id="RHEA-COMP:20101"/>
        <dbReference type="ChEBI" id="CHEBI:15378"/>
        <dbReference type="ChEBI" id="CHEBI:30616"/>
        <dbReference type="ChEBI" id="CHEBI:46858"/>
        <dbReference type="ChEBI" id="CHEBI:61978"/>
        <dbReference type="ChEBI" id="CHEBI:456216"/>
        <dbReference type="EC" id="2.7.10.2"/>
    </reaction>
</comment>
<dbReference type="GO" id="GO:0004715">
    <property type="term" value="F:non-membrane spanning protein tyrosine kinase activity"/>
    <property type="evidence" value="ECO:0007669"/>
    <property type="project" value="UniProtKB-EC"/>
</dbReference>
<evidence type="ECO:0000256" key="2">
    <source>
        <dbReference type="ARBA" id="ARBA00007316"/>
    </source>
</evidence>
<dbReference type="CDD" id="cd05387">
    <property type="entry name" value="BY-kinase"/>
    <property type="match status" value="1"/>
</dbReference>
<keyword evidence="8 17" id="KW-0812">Transmembrane</keyword>
<feature type="domain" description="Polysaccharide chain length determinant N-terminal" evidence="18">
    <location>
        <begin position="36"/>
        <end position="121"/>
    </location>
</feature>
<feature type="transmembrane region" description="Helical" evidence="17">
    <location>
        <begin position="49"/>
        <end position="71"/>
    </location>
</feature>
<evidence type="ECO:0000256" key="7">
    <source>
        <dbReference type="ARBA" id="ARBA00022679"/>
    </source>
</evidence>
<reference evidence="21 22" key="1">
    <citation type="journal article" date="2014" name="FEMS Microbiol. Ecol.">
        <title>Sphaerotilus natans encrusted with nanoball-shaped Fe(III) oxide minerals formed by nitrate-reducing mixotrophic Fe(II) oxidation.</title>
        <authorList>
            <person name="Park S."/>
            <person name="Kim D.H."/>
            <person name="Lee J.H."/>
            <person name="Hur H.G."/>
        </authorList>
    </citation>
    <scope>NUCLEOTIDE SEQUENCE [LARGE SCALE GENOMIC DNA]</scope>
    <source>
        <strain evidence="21 22">DSM 6575</strain>
    </source>
</reference>
<keyword evidence="11" id="KW-0067">ATP-binding</keyword>
<evidence type="ECO:0000256" key="14">
    <source>
        <dbReference type="ARBA" id="ARBA00023137"/>
    </source>
</evidence>
<dbReference type="Gene3D" id="3.40.50.300">
    <property type="entry name" value="P-loop containing nucleotide triphosphate hydrolases"/>
    <property type="match status" value="1"/>
</dbReference>
<dbReference type="InterPro" id="IPR050445">
    <property type="entry name" value="Bact_polysacc_biosynth/exp"/>
</dbReference>
<comment type="similarity">
    <text evidence="3">Belongs to the etk/wzc family.</text>
</comment>
<dbReference type="InterPro" id="IPR005702">
    <property type="entry name" value="Wzc-like_C"/>
</dbReference>
<dbReference type="GO" id="GO:0005524">
    <property type="term" value="F:ATP binding"/>
    <property type="evidence" value="ECO:0007669"/>
    <property type="project" value="UniProtKB-KW"/>
</dbReference>
<evidence type="ECO:0000313" key="22">
    <source>
        <dbReference type="Proteomes" id="UP000026714"/>
    </source>
</evidence>
<dbReference type="EC" id="2.7.10.2" evidence="4"/>
<keyword evidence="10" id="KW-0418">Kinase</keyword>